<dbReference type="InterPro" id="IPR003593">
    <property type="entry name" value="AAA+_ATPase"/>
</dbReference>
<dbReference type="InterPro" id="IPR027417">
    <property type="entry name" value="P-loop_NTPase"/>
</dbReference>
<dbReference type="Pfam" id="PF12399">
    <property type="entry name" value="BCA_ABC_TP_C"/>
    <property type="match status" value="1"/>
</dbReference>
<name>A0A2S8I8P1_RHOOP</name>
<dbReference type="GO" id="GO:0005524">
    <property type="term" value="F:ATP binding"/>
    <property type="evidence" value="ECO:0007669"/>
    <property type="project" value="UniProtKB-KW"/>
</dbReference>
<dbReference type="InterPro" id="IPR051120">
    <property type="entry name" value="ABC_AA/LPS_Transport"/>
</dbReference>
<evidence type="ECO:0000313" key="5">
    <source>
        <dbReference type="EMBL" id="PQP11150.1"/>
    </source>
</evidence>
<gene>
    <name evidence="5" type="ORF">C5613_43560</name>
</gene>
<comment type="caution">
    <text evidence="5">The sequence shown here is derived from an EMBL/GenBank/DDBJ whole genome shotgun (WGS) entry which is preliminary data.</text>
</comment>
<feature type="domain" description="ABC transporter" evidence="4">
    <location>
        <begin position="8"/>
        <end position="254"/>
    </location>
</feature>
<dbReference type="SMART" id="SM00382">
    <property type="entry name" value="AAA"/>
    <property type="match status" value="1"/>
</dbReference>
<evidence type="ECO:0000256" key="1">
    <source>
        <dbReference type="ARBA" id="ARBA00022448"/>
    </source>
</evidence>
<evidence type="ECO:0000313" key="6">
    <source>
        <dbReference type="Proteomes" id="UP000239290"/>
    </source>
</evidence>
<dbReference type="PROSITE" id="PS50893">
    <property type="entry name" value="ABC_TRANSPORTER_2"/>
    <property type="match status" value="1"/>
</dbReference>
<keyword evidence="3 5" id="KW-0067">ATP-binding</keyword>
<dbReference type="InterPro" id="IPR003439">
    <property type="entry name" value="ABC_transporter-like_ATP-bd"/>
</dbReference>
<dbReference type="Pfam" id="PF00005">
    <property type="entry name" value="ABC_tran"/>
    <property type="match status" value="1"/>
</dbReference>
<dbReference type="InterPro" id="IPR032823">
    <property type="entry name" value="BCA_ABC_TP_C"/>
</dbReference>
<sequence>MTAKATELSVRNLSVRFGGVVAVDDVSFEVAQNEIVGLVGPNGSGKTTLLNALSGVVRAGGRLSVAGNEITLGRPVQPRRAKLIRVFQSPQLCPELSCLDNVMLGADDANGRTLFAAWFLRSRMWRAETSRMNDALHHLGRVGLAGSEDRAARELTYGEQRLLELARALAAGPRVLMLDEPSAGLNDAETLILRDLLMQIRQEGTTIIVVDHKIDFIDALCDRVLVLEIGRLIAQGSPAEVWADSRVIDAYLGAAPDA</sequence>
<keyword evidence="2" id="KW-0547">Nucleotide-binding</keyword>
<dbReference type="GO" id="GO:0005886">
    <property type="term" value="C:plasma membrane"/>
    <property type="evidence" value="ECO:0007669"/>
    <property type="project" value="TreeGrafter"/>
</dbReference>
<reference evidence="6" key="1">
    <citation type="submission" date="2018-02" db="EMBL/GenBank/DDBJ databases">
        <title>Draft genome sequencing of Rhodococcus opacus KU647198.</title>
        <authorList>
            <person name="Zheng B.-X."/>
        </authorList>
    </citation>
    <scope>NUCLEOTIDE SEQUENCE [LARGE SCALE GENOMIC DNA]</scope>
    <source>
        <strain evidence="6">04-OD7</strain>
    </source>
</reference>
<dbReference type="SUPFAM" id="SSF52540">
    <property type="entry name" value="P-loop containing nucleoside triphosphate hydrolases"/>
    <property type="match status" value="1"/>
</dbReference>
<organism evidence="5 6">
    <name type="scientific">Rhodococcus opacus</name>
    <name type="common">Nocardia opaca</name>
    <dbReference type="NCBI Taxonomy" id="37919"/>
    <lineage>
        <taxon>Bacteria</taxon>
        <taxon>Bacillati</taxon>
        <taxon>Actinomycetota</taxon>
        <taxon>Actinomycetes</taxon>
        <taxon>Mycobacteriales</taxon>
        <taxon>Nocardiaceae</taxon>
        <taxon>Rhodococcus</taxon>
    </lineage>
</organism>
<dbReference type="RefSeq" id="WP_105423992.1">
    <property type="nucleotide sequence ID" value="NZ_PUIO01000120.1"/>
</dbReference>
<dbReference type="Proteomes" id="UP000239290">
    <property type="component" value="Unassembled WGS sequence"/>
</dbReference>
<dbReference type="AlphaFoldDB" id="A0A2S8I8P1"/>
<accession>A0A2S8I8P1</accession>
<dbReference type="GO" id="GO:0016887">
    <property type="term" value="F:ATP hydrolysis activity"/>
    <property type="evidence" value="ECO:0007669"/>
    <property type="project" value="InterPro"/>
</dbReference>
<dbReference type="EMBL" id="PUIO01000120">
    <property type="protein sequence ID" value="PQP11150.1"/>
    <property type="molecule type" value="Genomic_DNA"/>
</dbReference>
<evidence type="ECO:0000256" key="2">
    <source>
        <dbReference type="ARBA" id="ARBA00022741"/>
    </source>
</evidence>
<keyword evidence="1" id="KW-0813">Transport</keyword>
<proteinExistence type="predicted"/>
<protein>
    <submittedName>
        <fullName evidence="5">ABC transporter ATP-binding protein</fullName>
    </submittedName>
</protein>
<dbReference type="PANTHER" id="PTHR45772">
    <property type="entry name" value="CONSERVED COMPONENT OF ABC TRANSPORTER FOR NATURAL AMINO ACIDS-RELATED"/>
    <property type="match status" value="1"/>
</dbReference>
<evidence type="ECO:0000256" key="3">
    <source>
        <dbReference type="ARBA" id="ARBA00022840"/>
    </source>
</evidence>
<evidence type="ECO:0000259" key="4">
    <source>
        <dbReference type="PROSITE" id="PS50893"/>
    </source>
</evidence>
<dbReference type="Gene3D" id="3.40.50.300">
    <property type="entry name" value="P-loop containing nucleotide triphosphate hydrolases"/>
    <property type="match status" value="1"/>
</dbReference>
<dbReference type="PANTHER" id="PTHR45772:SF2">
    <property type="entry name" value="ABC TRANSPORTER ATP-BINDING PROTEIN"/>
    <property type="match status" value="1"/>
</dbReference>